<dbReference type="Proteomes" id="UP000823775">
    <property type="component" value="Unassembled WGS sequence"/>
</dbReference>
<sequence>MENLPESPFSKSTSSLLSCIIYSSPCSPVFTQQYSLDLGVLPPNLLVLLLHDANLREE</sequence>
<organism evidence="1 2">
    <name type="scientific">Datura stramonium</name>
    <name type="common">Jimsonweed</name>
    <name type="synonym">Common thornapple</name>
    <dbReference type="NCBI Taxonomy" id="4076"/>
    <lineage>
        <taxon>Eukaryota</taxon>
        <taxon>Viridiplantae</taxon>
        <taxon>Streptophyta</taxon>
        <taxon>Embryophyta</taxon>
        <taxon>Tracheophyta</taxon>
        <taxon>Spermatophyta</taxon>
        <taxon>Magnoliopsida</taxon>
        <taxon>eudicotyledons</taxon>
        <taxon>Gunneridae</taxon>
        <taxon>Pentapetalae</taxon>
        <taxon>asterids</taxon>
        <taxon>lamiids</taxon>
        <taxon>Solanales</taxon>
        <taxon>Solanaceae</taxon>
        <taxon>Solanoideae</taxon>
        <taxon>Datureae</taxon>
        <taxon>Datura</taxon>
    </lineage>
</organism>
<proteinExistence type="predicted"/>
<keyword evidence="2" id="KW-1185">Reference proteome</keyword>
<comment type="caution">
    <text evidence="1">The sequence shown here is derived from an EMBL/GenBank/DDBJ whole genome shotgun (WGS) entry which is preliminary data.</text>
</comment>
<accession>A0ABS8RYJ1</accession>
<gene>
    <name evidence="1" type="ORF">HAX54_012969</name>
</gene>
<evidence type="ECO:0000313" key="1">
    <source>
        <dbReference type="EMBL" id="MCD7451648.1"/>
    </source>
</evidence>
<evidence type="ECO:0000313" key="2">
    <source>
        <dbReference type="Proteomes" id="UP000823775"/>
    </source>
</evidence>
<feature type="non-terminal residue" evidence="1">
    <location>
        <position position="58"/>
    </location>
</feature>
<protein>
    <submittedName>
        <fullName evidence="1">Uncharacterized protein</fullName>
    </submittedName>
</protein>
<reference evidence="1 2" key="1">
    <citation type="journal article" date="2021" name="BMC Genomics">
        <title>Datura genome reveals duplications of psychoactive alkaloid biosynthetic genes and high mutation rate following tissue culture.</title>
        <authorList>
            <person name="Rajewski A."/>
            <person name="Carter-House D."/>
            <person name="Stajich J."/>
            <person name="Litt A."/>
        </authorList>
    </citation>
    <scope>NUCLEOTIDE SEQUENCE [LARGE SCALE GENOMIC DNA]</scope>
    <source>
        <strain evidence="1">AR-01</strain>
    </source>
</reference>
<dbReference type="EMBL" id="JACEIK010000177">
    <property type="protein sequence ID" value="MCD7451648.1"/>
    <property type="molecule type" value="Genomic_DNA"/>
</dbReference>
<name>A0ABS8RYJ1_DATST</name>